<keyword evidence="2" id="KW-1185">Reference proteome</keyword>
<proteinExistence type="predicted"/>
<sequence length="55" mass="6782">MTEIVKREIDELRDYVNLKDCQKTMNKACDKKYYELVTYIANHRENYEKYIKENS</sequence>
<dbReference type="KEGG" id="ebm:SG0102_01180"/>
<dbReference type="InParanoid" id="A0A3G9JQU8"/>
<name>A0A3G9JQU8_9FIRM</name>
<protein>
    <submittedName>
        <fullName evidence="1">Uncharacterized protein</fullName>
    </submittedName>
</protein>
<dbReference type="EMBL" id="AP019309">
    <property type="protein sequence ID" value="BBH25184.1"/>
    <property type="molecule type" value="Genomic_DNA"/>
</dbReference>
<dbReference type="RefSeq" id="WP_125118154.1">
    <property type="nucleotide sequence ID" value="NZ_AP019309.1"/>
</dbReference>
<gene>
    <name evidence="1" type="ORF">SG0102_01180</name>
</gene>
<organism evidence="1 2">
    <name type="scientific">Intestinibaculum porci</name>
    <dbReference type="NCBI Taxonomy" id="2487118"/>
    <lineage>
        <taxon>Bacteria</taxon>
        <taxon>Bacillati</taxon>
        <taxon>Bacillota</taxon>
        <taxon>Erysipelotrichia</taxon>
        <taxon>Erysipelotrichales</taxon>
        <taxon>Erysipelotrichaceae</taxon>
        <taxon>Intestinibaculum</taxon>
    </lineage>
</organism>
<evidence type="ECO:0000313" key="2">
    <source>
        <dbReference type="Proteomes" id="UP000268059"/>
    </source>
</evidence>
<dbReference type="Pfam" id="PF16468">
    <property type="entry name" value="DUF5049"/>
    <property type="match status" value="1"/>
</dbReference>
<dbReference type="InterPro" id="IPR032488">
    <property type="entry name" value="DUF5049"/>
</dbReference>
<dbReference type="AlphaFoldDB" id="A0A3G9JQU8"/>
<reference evidence="1 2" key="1">
    <citation type="submission" date="2018-11" db="EMBL/GenBank/DDBJ databases">
        <title>Novel Erysipelotrichaceae bacterium isolated from small intestine of a swine.</title>
        <authorList>
            <person name="Kim J.S."/>
            <person name="Choe H."/>
            <person name="Lee Y.R."/>
            <person name="Kim K.M."/>
            <person name="Park D.S."/>
        </authorList>
    </citation>
    <scope>NUCLEOTIDE SEQUENCE [LARGE SCALE GENOMIC DNA]</scope>
    <source>
        <strain evidence="1 2">SG0102</strain>
    </source>
</reference>
<accession>A0A3G9JQU8</accession>
<evidence type="ECO:0000313" key="1">
    <source>
        <dbReference type="EMBL" id="BBH25184.1"/>
    </source>
</evidence>
<dbReference type="Proteomes" id="UP000268059">
    <property type="component" value="Chromosome"/>
</dbReference>